<gene>
    <name evidence="3" type="ORF">JKF63_07231</name>
</gene>
<evidence type="ECO:0000313" key="4">
    <source>
        <dbReference type="Proteomes" id="UP000674318"/>
    </source>
</evidence>
<reference evidence="3 4" key="1">
    <citation type="submission" date="2021-02" db="EMBL/GenBank/DDBJ databases">
        <title>Porcisia hertigi Genome sequencing and assembly.</title>
        <authorList>
            <person name="Almutairi H."/>
            <person name="Gatherer D."/>
        </authorList>
    </citation>
    <scope>NUCLEOTIDE SEQUENCE [LARGE SCALE GENOMIC DNA]</scope>
    <source>
        <strain evidence="3 4">C119</strain>
    </source>
</reference>
<dbReference type="AlphaFoldDB" id="A0A837AY71"/>
<sequence length="316" mass="33809">MRLPPSFSCGGCTHTPPRRPAVLCTLYLVALTLVVCTTTSTLAFIYTATPAAAQLPASYAATDSGNSPLQGLYAACNQQASGMSDHMLLTVRGEVTNVLRKAASGGVLYLGGYYDPVSDTWKWWDGRFGGYTFAIGPTGKLFSTQHGGWAPGYPQLNADGSVGSLRYVAFDGSRMGWTNVGGAEALNGVACESRDEMMKTSNKHFPWWAIFIIVIAVVAVMTVVLFCCCFFCRNSNNKPHPYYSEHGDFTHRGAAASSHGNSLGSSSATSSLSSREMSYSPSSSSGASSKSFTSDNSGTRRSRDRDDCDWSFSETP</sequence>
<accession>A0A837AY71</accession>
<dbReference type="OrthoDB" id="263421at2759"/>
<evidence type="ECO:0000256" key="1">
    <source>
        <dbReference type="SAM" id="MobiDB-lite"/>
    </source>
</evidence>
<keyword evidence="4" id="KW-1185">Reference proteome</keyword>
<comment type="caution">
    <text evidence="3">The sequence shown here is derived from an EMBL/GenBank/DDBJ whole genome shotgun (WGS) entry which is preliminary data.</text>
</comment>
<evidence type="ECO:0000313" key="3">
    <source>
        <dbReference type="EMBL" id="KAG5511634.1"/>
    </source>
</evidence>
<keyword evidence="2" id="KW-1133">Transmembrane helix</keyword>
<feature type="region of interest" description="Disordered" evidence="1">
    <location>
        <begin position="260"/>
        <end position="316"/>
    </location>
</feature>
<dbReference type="Proteomes" id="UP000674318">
    <property type="component" value="Unassembled WGS sequence"/>
</dbReference>
<protein>
    <recommendedName>
        <fullName evidence="5">C-type lectin</fullName>
    </recommendedName>
</protein>
<organism evidence="3 4">
    <name type="scientific">Porcisia hertigi</name>
    <dbReference type="NCBI Taxonomy" id="2761500"/>
    <lineage>
        <taxon>Eukaryota</taxon>
        <taxon>Discoba</taxon>
        <taxon>Euglenozoa</taxon>
        <taxon>Kinetoplastea</taxon>
        <taxon>Metakinetoplastina</taxon>
        <taxon>Trypanosomatida</taxon>
        <taxon>Trypanosomatidae</taxon>
        <taxon>Leishmaniinae</taxon>
        <taxon>Porcisia</taxon>
    </lineage>
</organism>
<dbReference type="RefSeq" id="XP_067759726.1">
    <property type="nucleotide sequence ID" value="XM_067903171.1"/>
</dbReference>
<evidence type="ECO:0000256" key="2">
    <source>
        <dbReference type="SAM" id="Phobius"/>
    </source>
</evidence>
<dbReference type="KEGG" id="phet:94293248"/>
<dbReference type="GeneID" id="94293248"/>
<dbReference type="EMBL" id="JAFJZO010000004">
    <property type="protein sequence ID" value="KAG5511634.1"/>
    <property type="molecule type" value="Genomic_DNA"/>
</dbReference>
<proteinExistence type="predicted"/>
<feature type="transmembrane region" description="Helical" evidence="2">
    <location>
        <begin position="21"/>
        <end position="46"/>
    </location>
</feature>
<name>A0A837AY71_9TRYP</name>
<evidence type="ECO:0008006" key="5">
    <source>
        <dbReference type="Google" id="ProtNLM"/>
    </source>
</evidence>
<keyword evidence="2" id="KW-0472">Membrane</keyword>
<keyword evidence="2" id="KW-0812">Transmembrane</keyword>
<feature type="compositionally biased region" description="Low complexity" evidence="1">
    <location>
        <begin position="260"/>
        <end position="299"/>
    </location>
</feature>
<feature type="transmembrane region" description="Helical" evidence="2">
    <location>
        <begin position="207"/>
        <end position="232"/>
    </location>
</feature>